<protein>
    <submittedName>
        <fullName evidence="2">Uncharacterized protein</fullName>
    </submittedName>
</protein>
<dbReference type="AlphaFoldDB" id="A0A1Q9E5W8"/>
<reference evidence="2 3" key="1">
    <citation type="submission" date="2016-02" db="EMBL/GenBank/DDBJ databases">
        <title>Genome analysis of coral dinoflagellate symbionts highlights evolutionary adaptations to a symbiotic lifestyle.</title>
        <authorList>
            <person name="Aranda M."/>
            <person name="Li Y."/>
            <person name="Liew Y.J."/>
            <person name="Baumgarten S."/>
            <person name="Simakov O."/>
            <person name="Wilson M."/>
            <person name="Piel J."/>
            <person name="Ashoor H."/>
            <person name="Bougouffa S."/>
            <person name="Bajic V.B."/>
            <person name="Ryu T."/>
            <person name="Ravasi T."/>
            <person name="Bayer T."/>
            <person name="Micklem G."/>
            <person name="Kim H."/>
            <person name="Bhak J."/>
            <person name="Lajeunesse T.C."/>
            <person name="Voolstra C.R."/>
        </authorList>
    </citation>
    <scope>NUCLEOTIDE SEQUENCE [LARGE SCALE GENOMIC DNA]</scope>
    <source>
        <strain evidence="2 3">CCMP2467</strain>
    </source>
</reference>
<organism evidence="2 3">
    <name type="scientific">Symbiodinium microadriaticum</name>
    <name type="common">Dinoflagellate</name>
    <name type="synonym">Zooxanthella microadriatica</name>
    <dbReference type="NCBI Taxonomy" id="2951"/>
    <lineage>
        <taxon>Eukaryota</taxon>
        <taxon>Sar</taxon>
        <taxon>Alveolata</taxon>
        <taxon>Dinophyceae</taxon>
        <taxon>Suessiales</taxon>
        <taxon>Symbiodiniaceae</taxon>
        <taxon>Symbiodinium</taxon>
    </lineage>
</organism>
<accession>A0A1Q9E5W8</accession>
<evidence type="ECO:0000313" key="3">
    <source>
        <dbReference type="Proteomes" id="UP000186817"/>
    </source>
</evidence>
<dbReference type="Proteomes" id="UP000186817">
    <property type="component" value="Unassembled WGS sequence"/>
</dbReference>
<gene>
    <name evidence="2" type="ORF">AK812_SmicGene14296</name>
</gene>
<dbReference type="EMBL" id="LSRX01000253">
    <property type="protein sequence ID" value="OLQ02816.1"/>
    <property type="molecule type" value="Genomic_DNA"/>
</dbReference>
<feature type="compositionally biased region" description="Polar residues" evidence="1">
    <location>
        <begin position="95"/>
        <end position="107"/>
    </location>
</feature>
<comment type="caution">
    <text evidence="2">The sequence shown here is derived from an EMBL/GenBank/DDBJ whole genome shotgun (WGS) entry which is preliminary data.</text>
</comment>
<feature type="region of interest" description="Disordered" evidence="1">
    <location>
        <begin position="67"/>
        <end position="151"/>
    </location>
</feature>
<sequence>MKQDLAALSEPGSRSRPAATMELPLRRDSIRNGDDRVAAEPATVDAEKAPAAAEGPVMEVRALSAVAPAGRGTRATASCSRPGLPDPAIEGLGSPSRSGSAADTPTLHSKFEGSRLSATAGDGVKQSSELAHRRFRSTGDGGGGRRRGEIHEIDDLRERFRSFASGLASFGSPPRGTNSAGTPHSMSFTPLGRCFSAIQASPGGSVTLPSTPKRGVVIPAAGLSHTAGPRGSPSLSLFQPVVAGGSLAAPAKASSWGEREHGWLDEHLDE</sequence>
<keyword evidence="3" id="KW-1185">Reference proteome</keyword>
<proteinExistence type="predicted"/>
<feature type="region of interest" description="Disordered" evidence="1">
    <location>
        <begin position="249"/>
        <end position="270"/>
    </location>
</feature>
<evidence type="ECO:0000313" key="2">
    <source>
        <dbReference type="EMBL" id="OLQ02816.1"/>
    </source>
</evidence>
<feature type="region of interest" description="Disordered" evidence="1">
    <location>
        <begin position="1"/>
        <end position="55"/>
    </location>
</feature>
<feature type="compositionally biased region" description="Basic and acidic residues" evidence="1">
    <location>
        <begin position="24"/>
        <end position="38"/>
    </location>
</feature>
<name>A0A1Q9E5W8_SYMMI</name>
<evidence type="ECO:0000256" key="1">
    <source>
        <dbReference type="SAM" id="MobiDB-lite"/>
    </source>
</evidence>
<feature type="compositionally biased region" description="Basic and acidic residues" evidence="1">
    <location>
        <begin position="257"/>
        <end position="270"/>
    </location>
</feature>